<dbReference type="GO" id="GO:0070840">
    <property type="term" value="F:dynein complex binding"/>
    <property type="evidence" value="ECO:0007669"/>
    <property type="project" value="TreeGrafter"/>
</dbReference>
<dbReference type="InterPro" id="IPR028170">
    <property type="entry name" value="KASH5"/>
</dbReference>
<dbReference type="GO" id="GO:0090220">
    <property type="term" value="P:chromosome localization to nuclear envelope involved in homologous chromosome segregation"/>
    <property type="evidence" value="ECO:0007669"/>
    <property type="project" value="TreeGrafter"/>
</dbReference>
<dbReference type="EMBL" id="JAGXEW010000021">
    <property type="protein sequence ID" value="KAK1159778.1"/>
    <property type="molecule type" value="Genomic_DNA"/>
</dbReference>
<dbReference type="GO" id="GO:0051653">
    <property type="term" value="P:spindle localization"/>
    <property type="evidence" value="ECO:0007669"/>
    <property type="project" value="TreeGrafter"/>
</dbReference>
<dbReference type="GO" id="GO:0000781">
    <property type="term" value="C:chromosome, telomeric region"/>
    <property type="evidence" value="ECO:0007669"/>
    <property type="project" value="TreeGrafter"/>
</dbReference>
<proteinExistence type="predicted"/>
<dbReference type="GO" id="GO:0034397">
    <property type="term" value="P:telomere localization"/>
    <property type="evidence" value="ECO:0007669"/>
    <property type="project" value="InterPro"/>
</dbReference>
<gene>
    <name evidence="3" type="primary">CCDC155</name>
    <name evidence="3" type="ORF">AOXY_G21196</name>
</gene>
<evidence type="ECO:0000259" key="2">
    <source>
        <dbReference type="Pfam" id="PF14662"/>
    </source>
</evidence>
<dbReference type="GO" id="GO:0005640">
    <property type="term" value="C:nuclear outer membrane"/>
    <property type="evidence" value="ECO:0007669"/>
    <property type="project" value="TreeGrafter"/>
</dbReference>
<dbReference type="PANTHER" id="PTHR47300">
    <property type="entry name" value="PROTEIN KASH5"/>
    <property type="match status" value="1"/>
</dbReference>
<dbReference type="AlphaFoldDB" id="A0AAD8D2D0"/>
<dbReference type="PANTHER" id="PTHR47300:SF1">
    <property type="entry name" value="PROTEIN KASH5"/>
    <property type="match status" value="1"/>
</dbReference>
<keyword evidence="4" id="KW-1185">Reference proteome</keyword>
<dbReference type="GO" id="GO:0051225">
    <property type="term" value="P:spindle assembly"/>
    <property type="evidence" value="ECO:0007669"/>
    <property type="project" value="TreeGrafter"/>
</dbReference>
<feature type="domain" description="KASH5-like coiled-coil" evidence="2">
    <location>
        <begin position="213"/>
        <end position="263"/>
    </location>
</feature>
<dbReference type="GO" id="GO:0007129">
    <property type="term" value="P:homologous chromosome pairing at meiosis"/>
    <property type="evidence" value="ECO:0007669"/>
    <property type="project" value="TreeGrafter"/>
</dbReference>
<dbReference type="GO" id="GO:0034993">
    <property type="term" value="C:meiotic nuclear membrane microtubule tethering complex"/>
    <property type="evidence" value="ECO:0007669"/>
    <property type="project" value="InterPro"/>
</dbReference>
<dbReference type="InterPro" id="IPR039508">
    <property type="entry name" value="KASH5_EF-hand-like_dom"/>
</dbReference>
<dbReference type="InterPro" id="IPR028168">
    <property type="entry name" value="KASH5_CC"/>
</dbReference>
<evidence type="ECO:0000259" key="1">
    <source>
        <dbReference type="Pfam" id="PF14658"/>
    </source>
</evidence>
<organism evidence="3 4">
    <name type="scientific">Acipenser oxyrinchus oxyrinchus</name>
    <dbReference type="NCBI Taxonomy" id="40147"/>
    <lineage>
        <taxon>Eukaryota</taxon>
        <taxon>Metazoa</taxon>
        <taxon>Chordata</taxon>
        <taxon>Craniata</taxon>
        <taxon>Vertebrata</taxon>
        <taxon>Euteleostomi</taxon>
        <taxon>Actinopterygii</taxon>
        <taxon>Chondrostei</taxon>
        <taxon>Acipenseriformes</taxon>
        <taxon>Acipenseridae</taxon>
        <taxon>Acipenser</taxon>
    </lineage>
</organism>
<dbReference type="GO" id="GO:0000800">
    <property type="term" value="C:lateral element"/>
    <property type="evidence" value="ECO:0007669"/>
    <property type="project" value="TreeGrafter"/>
</dbReference>
<dbReference type="Proteomes" id="UP001230051">
    <property type="component" value="Unassembled WGS sequence"/>
</dbReference>
<accession>A0AAD8D2D0</accession>
<dbReference type="Pfam" id="PF14658">
    <property type="entry name" value="EF-hand_9"/>
    <property type="match status" value="1"/>
</dbReference>
<feature type="domain" description="Protein KASH5 EF-hand-like" evidence="1">
    <location>
        <begin position="100"/>
        <end position="164"/>
    </location>
</feature>
<evidence type="ECO:0000313" key="3">
    <source>
        <dbReference type="EMBL" id="KAK1159778.1"/>
    </source>
</evidence>
<protein>
    <submittedName>
        <fullName evidence="3">Lymphoid-restricted membrane protein-like</fullName>
    </submittedName>
</protein>
<dbReference type="Pfam" id="PF14662">
    <property type="entry name" value="KASH_CCD"/>
    <property type="match status" value="1"/>
</dbReference>
<name>A0AAD8D2D0_ACIOX</name>
<reference evidence="3" key="1">
    <citation type="submission" date="2022-02" db="EMBL/GenBank/DDBJ databases">
        <title>Atlantic sturgeon de novo genome assembly.</title>
        <authorList>
            <person name="Stock M."/>
            <person name="Klopp C."/>
            <person name="Guiguen Y."/>
            <person name="Cabau C."/>
            <person name="Parinello H."/>
            <person name="Santidrian Yebra-Pimentel E."/>
            <person name="Kuhl H."/>
            <person name="Dirks R.P."/>
            <person name="Guessner J."/>
            <person name="Wuertz S."/>
            <person name="Du K."/>
            <person name="Schartl M."/>
        </authorList>
    </citation>
    <scope>NUCLEOTIDE SEQUENCE</scope>
    <source>
        <strain evidence="3">STURGEONOMICS-FGT-2020</strain>
        <tissue evidence="3">Whole blood</tissue>
    </source>
</reference>
<dbReference type="GO" id="GO:0090619">
    <property type="term" value="C:meiotic spindle pole"/>
    <property type="evidence" value="ECO:0007669"/>
    <property type="project" value="TreeGrafter"/>
</dbReference>
<sequence>MASLNNPHGSHCCCPAEGCQGIACANFNPSFSPMSQAWPRTRTTAASLTAVTEEDQPASNSSDQMQEFQSNGICSPTSCVSEVDETKGIYTCSEEEVLNITFEACDTMGTGEVLASTVVQYLQDMTAQSPERGRLVMLHNMLDPGRQGVTVNRDAFHAAMKRWIVECSQDCMLEEDCQNAETEKNRIHINGNELSAAESEKAFHEGTDGLDHETSDLINRVADLQYANQKLSEQNSSLLRAVEMCEEANLQLTDDIVTLKSKLTR</sequence>
<comment type="caution">
    <text evidence="3">The sequence shown here is derived from an EMBL/GenBank/DDBJ whole genome shotgun (WGS) entry which is preliminary data.</text>
</comment>
<dbReference type="GO" id="GO:0007015">
    <property type="term" value="P:actin filament organization"/>
    <property type="evidence" value="ECO:0007669"/>
    <property type="project" value="TreeGrafter"/>
</dbReference>
<evidence type="ECO:0000313" key="4">
    <source>
        <dbReference type="Proteomes" id="UP001230051"/>
    </source>
</evidence>